<protein>
    <recommendedName>
        <fullName evidence="9">Inositol-1-monophosphatase</fullName>
        <ecNumber evidence="9">3.1.3.25</ecNumber>
    </recommendedName>
</protein>
<organism evidence="10 11">
    <name type="scientific">Psylliodes chrysocephalus</name>
    <dbReference type="NCBI Taxonomy" id="3402493"/>
    <lineage>
        <taxon>Eukaryota</taxon>
        <taxon>Metazoa</taxon>
        <taxon>Ecdysozoa</taxon>
        <taxon>Arthropoda</taxon>
        <taxon>Hexapoda</taxon>
        <taxon>Insecta</taxon>
        <taxon>Pterygota</taxon>
        <taxon>Neoptera</taxon>
        <taxon>Endopterygota</taxon>
        <taxon>Coleoptera</taxon>
        <taxon>Polyphaga</taxon>
        <taxon>Cucujiformia</taxon>
        <taxon>Chrysomeloidea</taxon>
        <taxon>Chrysomelidae</taxon>
        <taxon>Galerucinae</taxon>
        <taxon>Alticini</taxon>
        <taxon>Psylliodes</taxon>
    </lineage>
</organism>
<proteinExistence type="inferred from homology"/>
<feature type="binding site" evidence="8">
    <location>
        <position position="94"/>
    </location>
    <ligand>
        <name>Mg(2+)</name>
        <dbReference type="ChEBI" id="CHEBI:18420"/>
        <label>1</label>
        <note>catalytic</note>
    </ligand>
</feature>
<evidence type="ECO:0000256" key="6">
    <source>
        <dbReference type="ARBA" id="ARBA00022801"/>
    </source>
</evidence>
<sequence>MCECETTSDLYYDTVLKLTKEAGKLINEKIKIRNKKREIKSSNIDLVTETDQAVEKLLIDGLLREFKDHKFIGEETVSSGGEVKLTDAPTWIIDPIDGTLNFVHSFPHSCVSIALFVNQIPEIGIIYNPMMNQLFSARKGKGAFLNEQQIHVSDIKDLSDALLMMECGTSREVERMNAVYENQKRLMPIVHGLRSLGSAALNMAMVALGGADAYFEFGIHIWDIAAGEIIIREAGGVVIDPSGGALKRFSRRVLCASSQELAEKLSQELVQLYPEPDA</sequence>
<dbReference type="FunFam" id="3.30.540.10:FF:000004">
    <property type="entry name" value="Inositol-1-monophosphatase"/>
    <property type="match status" value="1"/>
</dbReference>
<evidence type="ECO:0000256" key="4">
    <source>
        <dbReference type="ARBA" id="ARBA00009759"/>
    </source>
</evidence>
<dbReference type="PRINTS" id="PR00377">
    <property type="entry name" value="IMPHPHTASES"/>
</dbReference>
<dbReference type="GO" id="GO:0006020">
    <property type="term" value="P:inositol metabolic process"/>
    <property type="evidence" value="ECO:0007669"/>
    <property type="project" value="TreeGrafter"/>
</dbReference>
<evidence type="ECO:0000256" key="9">
    <source>
        <dbReference type="RuleBase" id="RU364068"/>
    </source>
</evidence>
<dbReference type="Gene3D" id="3.40.190.80">
    <property type="match status" value="1"/>
</dbReference>
<dbReference type="GO" id="GO:0007165">
    <property type="term" value="P:signal transduction"/>
    <property type="evidence" value="ECO:0007669"/>
    <property type="project" value="TreeGrafter"/>
</dbReference>
<gene>
    <name evidence="10" type="ORF">PSYICH_LOCUS8652</name>
</gene>
<keyword evidence="5 8" id="KW-0479">Metal-binding</keyword>
<dbReference type="Pfam" id="PF00459">
    <property type="entry name" value="Inositol_P"/>
    <property type="match status" value="1"/>
</dbReference>
<keyword evidence="7 8" id="KW-0460">Magnesium</keyword>
<dbReference type="InterPro" id="IPR020552">
    <property type="entry name" value="Inositol_monoPase_Li-sen"/>
</dbReference>
<accession>A0A9P0CXH8</accession>
<comment type="similarity">
    <text evidence="4 9">Belongs to the inositol monophosphatase superfamily.</text>
</comment>
<evidence type="ECO:0000256" key="5">
    <source>
        <dbReference type="ARBA" id="ARBA00022723"/>
    </source>
</evidence>
<dbReference type="PROSITE" id="PS00630">
    <property type="entry name" value="IMP_2"/>
    <property type="match status" value="1"/>
</dbReference>
<reference evidence="10" key="1">
    <citation type="submission" date="2022-01" db="EMBL/GenBank/DDBJ databases">
        <authorList>
            <person name="King R."/>
        </authorList>
    </citation>
    <scope>NUCLEOTIDE SEQUENCE</scope>
</reference>
<dbReference type="GO" id="GO:0046854">
    <property type="term" value="P:phosphatidylinositol phosphate biosynthetic process"/>
    <property type="evidence" value="ECO:0007669"/>
    <property type="project" value="InterPro"/>
</dbReference>
<evidence type="ECO:0000313" key="11">
    <source>
        <dbReference type="Proteomes" id="UP001153636"/>
    </source>
</evidence>
<comment type="pathway">
    <text evidence="3 9">Polyol metabolism; myo-inositol biosynthesis; myo-inositol from D-glucose 6-phosphate: step 2/2.</text>
</comment>
<evidence type="ECO:0000256" key="7">
    <source>
        <dbReference type="ARBA" id="ARBA00022842"/>
    </source>
</evidence>
<feature type="binding site" evidence="8">
    <location>
        <position position="223"/>
    </location>
    <ligand>
        <name>Mg(2+)</name>
        <dbReference type="ChEBI" id="CHEBI:18420"/>
        <label>1</label>
        <note>catalytic</note>
    </ligand>
</feature>
<evidence type="ECO:0000256" key="8">
    <source>
        <dbReference type="PIRSR" id="PIRSR600760-2"/>
    </source>
</evidence>
<dbReference type="CDD" id="cd01639">
    <property type="entry name" value="IMPase"/>
    <property type="match status" value="1"/>
</dbReference>
<evidence type="ECO:0000256" key="2">
    <source>
        <dbReference type="ARBA" id="ARBA00001946"/>
    </source>
</evidence>
<feature type="binding site" evidence="8">
    <location>
        <position position="97"/>
    </location>
    <ligand>
        <name>Mg(2+)</name>
        <dbReference type="ChEBI" id="CHEBI:18420"/>
        <label>1</label>
        <note>catalytic</note>
    </ligand>
</feature>
<dbReference type="FunFam" id="3.40.190.80:FF:000002">
    <property type="entry name" value="Inositol-1-monophosphatase"/>
    <property type="match status" value="1"/>
</dbReference>
<dbReference type="InterPro" id="IPR000760">
    <property type="entry name" value="Inositol_monophosphatase-like"/>
</dbReference>
<dbReference type="InterPro" id="IPR020583">
    <property type="entry name" value="Inositol_monoP_metal-BS"/>
</dbReference>
<dbReference type="EC" id="3.1.3.25" evidence="9"/>
<evidence type="ECO:0000256" key="1">
    <source>
        <dbReference type="ARBA" id="ARBA00001033"/>
    </source>
</evidence>
<dbReference type="EMBL" id="OV651815">
    <property type="protein sequence ID" value="CAH1108028.1"/>
    <property type="molecule type" value="Genomic_DNA"/>
</dbReference>
<dbReference type="InterPro" id="IPR033942">
    <property type="entry name" value="IMPase"/>
</dbReference>
<dbReference type="PROSITE" id="PS00629">
    <property type="entry name" value="IMP_1"/>
    <property type="match status" value="1"/>
</dbReference>
<dbReference type="InterPro" id="IPR020550">
    <property type="entry name" value="Inositol_monophosphatase_CS"/>
</dbReference>
<dbReference type="PANTHER" id="PTHR20854">
    <property type="entry name" value="INOSITOL MONOPHOSPHATASE"/>
    <property type="match status" value="1"/>
</dbReference>
<evidence type="ECO:0000256" key="3">
    <source>
        <dbReference type="ARBA" id="ARBA00005152"/>
    </source>
</evidence>
<dbReference type="GO" id="GO:0046872">
    <property type="term" value="F:metal ion binding"/>
    <property type="evidence" value="ECO:0007669"/>
    <property type="project" value="UniProtKB-KW"/>
</dbReference>
<dbReference type="SUPFAM" id="SSF56655">
    <property type="entry name" value="Carbohydrate phosphatase"/>
    <property type="match status" value="1"/>
</dbReference>
<dbReference type="Proteomes" id="UP001153636">
    <property type="component" value="Chromosome 3"/>
</dbReference>
<dbReference type="OrthoDB" id="10254945at2759"/>
<feature type="binding site" evidence="8">
    <location>
        <position position="74"/>
    </location>
    <ligand>
        <name>Mg(2+)</name>
        <dbReference type="ChEBI" id="CHEBI:18420"/>
        <label>1</label>
        <note>catalytic</note>
    </ligand>
</feature>
<dbReference type="Gene3D" id="3.30.540.10">
    <property type="entry name" value="Fructose-1,6-Bisphosphatase, subunit A, domain 1"/>
    <property type="match status" value="1"/>
</dbReference>
<dbReference type="PANTHER" id="PTHR20854:SF4">
    <property type="entry name" value="INOSITOL-1-MONOPHOSPHATASE-RELATED"/>
    <property type="match status" value="1"/>
</dbReference>
<keyword evidence="11" id="KW-1185">Reference proteome</keyword>
<name>A0A9P0CXH8_9CUCU</name>
<dbReference type="GO" id="GO:0008934">
    <property type="term" value="F:inositol monophosphate 1-phosphatase activity"/>
    <property type="evidence" value="ECO:0007669"/>
    <property type="project" value="InterPro"/>
</dbReference>
<comment type="catalytic activity">
    <reaction evidence="1 9">
        <text>a myo-inositol phosphate + H2O = myo-inositol + phosphate</text>
        <dbReference type="Rhea" id="RHEA:24056"/>
        <dbReference type="ChEBI" id="CHEBI:15377"/>
        <dbReference type="ChEBI" id="CHEBI:17268"/>
        <dbReference type="ChEBI" id="CHEBI:43474"/>
        <dbReference type="ChEBI" id="CHEBI:84139"/>
        <dbReference type="EC" id="3.1.3.25"/>
    </reaction>
</comment>
<dbReference type="PRINTS" id="PR00378">
    <property type="entry name" value="LIIMPHPHTASE"/>
</dbReference>
<dbReference type="AlphaFoldDB" id="A0A9P0CXH8"/>
<feature type="binding site" evidence="8">
    <location>
        <position position="96"/>
    </location>
    <ligand>
        <name>Mg(2+)</name>
        <dbReference type="ChEBI" id="CHEBI:18420"/>
        <label>1</label>
        <note>catalytic</note>
    </ligand>
</feature>
<comment type="cofactor">
    <cofactor evidence="2 8 9">
        <name>Mg(2+)</name>
        <dbReference type="ChEBI" id="CHEBI:18420"/>
    </cofactor>
</comment>
<keyword evidence="6 9" id="KW-0378">Hydrolase</keyword>
<evidence type="ECO:0000313" key="10">
    <source>
        <dbReference type="EMBL" id="CAH1108028.1"/>
    </source>
</evidence>